<evidence type="ECO:0000313" key="3">
    <source>
        <dbReference type="EMBL" id="NVK79910.1"/>
    </source>
</evidence>
<dbReference type="Proteomes" id="UP000587462">
    <property type="component" value="Unassembled WGS sequence"/>
</dbReference>
<protein>
    <recommendedName>
        <fullName evidence="2">Terpene synthase</fullName>
        <ecNumber evidence="2">4.2.3.-</ecNumber>
    </recommendedName>
</protein>
<dbReference type="SFLD" id="SFLDG01020">
    <property type="entry name" value="Terpene_Cyclase_Like_2"/>
    <property type="match status" value="1"/>
</dbReference>
<proteinExistence type="inferred from homology"/>
<dbReference type="EC" id="4.2.3.-" evidence="2"/>
<evidence type="ECO:0000313" key="4">
    <source>
        <dbReference type="Proteomes" id="UP000587462"/>
    </source>
</evidence>
<dbReference type="GO" id="GO:0010333">
    <property type="term" value="F:terpene synthase activity"/>
    <property type="evidence" value="ECO:0007669"/>
    <property type="project" value="InterPro"/>
</dbReference>
<keyword evidence="1 2" id="KW-0456">Lyase</keyword>
<evidence type="ECO:0000256" key="2">
    <source>
        <dbReference type="RuleBase" id="RU366034"/>
    </source>
</evidence>
<gene>
    <name evidence="3" type="ORF">HG542_19850</name>
</gene>
<evidence type="ECO:0000256" key="1">
    <source>
        <dbReference type="ARBA" id="ARBA00023239"/>
    </source>
</evidence>
<dbReference type="AlphaFoldDB" id="A0A7Y7B6I9"/>
<dbReference type="SFLD" id="SFLDS00005">
    <property type="entry name" value="Isoprenoid_Synthase_Type_I"/>
    <property type="match status" value="1"/>
</dbReference>
<dbReference type="RefSeq" id="WP_171083320.1">
    <property type="nucleotide sequence ID" value="NZ_BNBU01000014.1"/>
</dbReference>
<sequence length="318" mass="36018">MKTFPPADHVLYRLPACAPAPALVHELDHAVMAWAEGPAERDRLSATRAGELIARAYPGLREDRAAPLAGWFAWLFLVDDLHDPDKAADADVASRLLGTLVPEPGPAPDGPPLARHLAHVWQRIACTQSRWWRMRFLTHTMHFLSAFRYEALYRRYRRVPTLREYVQLRRASGSVTACLDLLEFATGREVPPLLHETDQLRGMFTRATDVVVWVNDVVSLEKELHIRESVNGVLVLQRQFGLTPEEAVNRVYGKVAADIHAFHAHERELQRMCSSWPGLTGRDLTALASFTDGMKAWMRANVDWSAHCARYRHRQAAP</sequence>
<keyword evidence="4" id="KW-1185">Reference proteome</keyword>
<dbReference type="Pfam" id="PF19086">
    <property type="entry name" value="Terpene_syn_C_2"/>
    <property type="match status" value="1"/>
</dbReference>
<comment type="caution">
    <text evidence="3">The sequence shown here is derived from an EMBL/GenBank/DDBJ whole genome shotgun (WGS) entry which is preliminary data.</text>
</comment>
<keyword evidence="2" id="KW-0460">Magnesium</keyword>
<dbReference type="InterPro" id="IPR034686">
    <property type="entry name" value="Terpene_cyclase-like_2"/>
</dbReference>
<dbReference type="EMBL" id="JABBXF010000044">
    <property type="protein sequence ID" value="NVK79910.1"/>
    <property type="molecule type" value="Genomic_DNA"/>
</dbReference>
<dbReference type="PANTHER" id="PTHR35201">
    <property type="entry name" value="TERPENE SYNTHASE"/>
    <property type="match status" value="1"/>
</dbReference>
<accession>A0A7Y7B6I9</accession>
<dbReference type="InterPro" id="IPR008949">
    <property type="entry name" value="Isoprenoid_synthase_dom_sf"/>
</dbReference>
<comment type="cofactor">
    <cofactor evidence="2">
        <name>Mg(2+)</name>
        <dbReference type="ChEBI" id="CHEBI:18420"/>
    </cofactor>
</comment>
<name>A0A7Y7B6I9_STRMO</name>
<organism evidence="3 4">
    <name type="scientific">Streptomyces morookaense</name>
    <name type="common">Streptoverticillium morookaense</name>
    <dbReference type="NCBI Taxonomy" id="1970"/>
    <lineage>
        <taxon>Bacteria</taxon>
        <taxon>Bacillati</taxon>
        <taxon>Actinomycetota</taxon>
        <taxon>Actinomycetes</taxon>
        <taxon>Kitasatosporales</taxon>
        <taxon>Streptomycetaceae</taxon>
        <taxon>Streptomyces</taxon>
    </lineage>
</organism>
<comment type="similarity">
    <text evidence="2">Belongs to the terpene synthase family.</text>
</comment>
<keyword evidence="2" id="KW-0479">Metal-binding</keyword>
<dbReference type="GO" id="GO:0046872">
    <property type="term" value="F:metal ion binding"/>
    <property type="evidence" value="ECO:0007669"/>
    <property type="project" value="UniProtKB-KW"/>
</dbReference>
<reference evidence="3 4" key="1">
    <citation type="submission" date="2020-04" db="EMBL/GenBank/DDBJ databases">
        <title>Draft Genome Sequence of Streptomyces morookaense DSM 40503, an 8-azaguanine-producing strain.</title>
        <authorList>
            <person name="Qi J."/>
            <person name="Gao J.-M."/>
        </authorList>
    </citation>
    <scope>NUCLEOTIDE SEQUENCE [LARGE SCALE GENOMIC DNA]</scope>
    <source>
        <strain evidence="3 4">DSM 40503</strain>
    </source>
</reference>
<dbReference type="Gene3D" id="1.10.600.10">
    <property type="entry name" value="Farnesyl Diphosphate Synthase"/>
    <property type="match status" value="1"/>
</dbReference>
<dbReference type="SUPFAM" id="SSF48576">
    <property type="entry name" value="Terpenoid synthases"/>
    <property type="match status" value="1"/>
</dbReference>
<dbReference type="PANTHER" id="PTHR35201:SF4">
    <property type="entry name" value="BETA-PINACENE SYNTHASE-RELATED"/>
    <property type="match status" value="1"/>
</dbReference>